<keyword evidence="2" id="KW-1185">Reference proteome</keyword>
<dbReference type="Proteomes" id="UP001362999">
    <property type="component" value="Unassembled WGS sequence"/>
</dbReference>
<proteinExistence type="predicted"/>
<accession>A0AAW0DFQ1</accession>
<comment type="caution">
    <text evidence="1">The sequence shown here is derived from an EMBL/GenBank/DDBJ whole genome shotgun (WGS) entry which is preliminary data.</text>
</comment>
<feature type="non-terminal residue" evidence="1">
    <location>
        <position position="265"/>
    </location>
</feature>
<evidence type="ECO:0000313" key="2">
    <source>
        <dbReference type="Proteomes" id="UP001362999"/>
    </source>
</evidence>
<evidence type="ECO:0008006" key="3">
    <source>
        <dbReference type="Google" id="ProtNLM"/>
    </source>
</evidence>
<organism evidence="1 2">
    <name type="scientific">Favolaschia claudopus</name>
    <dbReference type="NCBI Taxonomy" id="2862362"/>
    <lineage>
        <taxon>Eukaryota</taxon>
        <taxon>Fungi</taxon>
        <taxon>Dikarya</taxon>
        <taxon>Basidiomycota</taxon>
        <taxon>Agaricomycotina</taxon>
        <taxon>Agaricomycetes</taxon>
        <taxon>Agaricomycetidae</taxon>
        <taxon>Agaricales</taxon>
        <taxon>Marasmiineae</taxon>
        <taxon>Mycenaceae</taxon>
        <taxon>Favolaschia</taxon>
    </lineage>
</organism>
<reference evidence="1 2" key="1">
    <citation type="journal article" date="2024" name="J Genomics">
        <title>Draft genome sequencing and assembly of Favolaschia claudopus CIRM-BRFM 2984 isolated from oak limbs.</title>
        <authorList>
            <person name="Navarro D."/>
            <person name="Drula E."/>
            <person name="Chaduli D."/>
            <person name="Cazenave R."/>
            <person name="Ahrendt S."/>
            <person name="Wang J."/>
            <person name="Lipzen A."/>
            <person name="Daum C."/>
            <person name="Barry K."/>
            <person name="Grigoriev I.V."/>
            <person name="Favel A."/>
            <person name="Rosso M.N."/>
            <person name="Martin F."/>
        </authorList>
    </citation>
    <scope>NUCLEOTIDE SEQUENCE [LARGE SCALE GENOMIC DNA]</scope>
    <source>
        <strain evidence="1 2">CIRM-BRFM 2984</strain>
    </source>
</reference>
<protein>
    <recommendedName>
        <fullName evidence="3">F-box domain-containing protein</fullName>
    </recommendedName>
</protein>
<dbReference type="AlphaFoldDB" id="A0AAW0DFQ1"/>
<sequence>MSLSSPLNLQELLDRCIGHINRPTDLIFCSLVARSWVDPSQRALFRAPHRTKPIIEWSDKLLLATLNASPRLIRLVREIKAAHVLSRLTHKTLMDICNFPFTHLQKVYIDWEKGFVPNPLHQILSIPTVTHIKLHVSVESIWNFMHIWEHVSPALRHLDVQFSGCRRSSLPSVPPDLVLIPLHTLRLKFVRNQHDVFPWILYPFALENLTAVSIDNEMGVDWNVFAKQSITVLDIVFTDAVPIIDLTAFPNLSWLCVRPTNKSSG</sequence>
<evidence type="ECO:0000313" key="1">
    <source>
        <dbReference type="EMBL" id="KAK7050176.1"/>
    </source>
</evidence>
<gene>
    <name evidence="1" type="ORF">R3P38DRAFT_2604316</name>
</gene>
<name>A0AAW0DFQ1_9AGAR</name>
<dbReference type="EMBL" id="JAWWNJ010000008">
    <property type="protein sequence ID" value="KAK7050176.1"/>
    <property type="molecule type" value="Genomic_DNA"/>
</dbReference>